<accession>A0A1F5ZYP5</accession>
<evidence type="ECO:0000313" key="7">
    <source>
        <dbReference type="EMBL" id="OGG17282.1"/>
    </source>
</evidence>
<dbReference type="InterPro" id="IPR000362">
    <property type="entry name" value="Fumarate_lyase_fam"/>
</dbReference>
<proteinExistence type="predicted"/>
<dbReference type="Gene3D" id="1.10.275.10">
    <property type="entry name" value="Fumarase/aspartase (N-terminal domain)"/>
    <property type="match status" value="1"/>
</dbReference>
<comment type="caution">
    <text evidence="7">The sequence shown here is derived from an EMBL/GenBank/DDBJ whole genome shotgun (WGS) entry which is preliminary data.</text>
</comment>
<dbReference type="EC" id="4.3.2.1" evidence="2 4"/>
<dbReference type="PRINTS" id="PR00145">
    <property type="entry name" value="ARGSUCLYASE"/>
</dbReference>
<dbReference type="EMBL" id="MFJM01000043">
    <property type="protein sequence ID" value="OGG17282.1"/>
    <property type="molecule type" value="Genomic_DNA"/>
</dbReference>
<evidence type="ECO:0000256" key="4">
    <source>
        <dbReference type="NCBIfam" id="TIGR00838"/>
    </source>
</evidence>
<evidence type="ECO:0000256" key="2">
    <source>
        <dbReference type="ARBA" id="ARBA00012338"/>
    </source>
</evidence>
<evidence type="ECO:0000259" key="6">
    <source>
        <dbReference type="Pfam" id="PF00206"/>
    </source>
</evidence>
<dbReference type="AlphaFoldDB" id="A0A1F5ZYP5"/>
<dbReference type="GO" id="GO:0005829">
    <property type="term" value="C:cytosol"/>
    <property type="evidence" value="ECO:0007669"/>
    <property type="project" value="TreeGrafter"/>
</dbReference>
<dbReference type="Pfam" id="PF00206">
    <property type="entry name" value="Lyase_1"/>
    <property type="match status" value="1"/>
</dbReference>
<evidence type="ECO:0000256" key="1">
    <source>
        <dbReference type="ARBA" id="ARBA00004941"/>
    </source>
</evidence>
<gene>
    <name evidence="7" type="ORF">A3D78_03240</name>
</gene>
<dbReference type="GO" id="GO:0004056">
    <property type="term" value="F:argininosuccinate lyase activity"/>
    <property type="evidence" value="ECO:0007669"/>
    <property type="project" value="UniProtKB-UniRule"/>
</dbReference>
<dbReference type="InterPro" id="IPR024083">
    <property type="entry name" value="Fumarase/histidase_N"/>
</dbReference>
<dbReference type="PANTHER" id="PTHR43814">
    <property type="entry name" value="ARGININOSUCCINATE LYASE"/>
    <property type="match status" value="1"/>
</dbReference>
<evidence type="ECO:0000313" key="8">
    <source>
        <dbReference type="Proteomes" id="UP000176253"/>
    </source>
</evidence>
<dbReference type="InterPro" id="IPR009049">
    <property type="entry name" value="Argininosuccinate_lyase"/>
</dbReference>
<name>A0A1F5ZYP5_9BACT</name>
<protein>
    <recommendedName>
        <fullName evidence="2 4">Argininosuccinate lyase</fullName>
        <ecNumber evidence="2 4">4.3.2.1</ecNumber>
    </recommendedName>
</protein>
<dbReference type="GO" id="GO:0042450">
    <property type="term" value="P:L-arginine biosynthetic process via ornithine"/>
    <property type="evidence" value="ECO:0007669"/>
    <property type="project" value="UniProtKB-UniRule"/>
</dbReference>
<dbReference type="SUPFAM" id="SSF48557">
    <property type="entry name" value="L-aspartase-like"/>
    <property type="match status" value="1"/>
</dbReference>
<reference evidence="7 8" key="1">
    <citation type="journal article" date="2016" name="Nat. Commun.">
        <title>Thousands of microbial genomes shed light on interconnected biogeochemical processes in an aquifer system.</title>
        <authorList>
            <person name="Anantharaman K."/>
            <person name="Brown C.T."/>
            <person name="Hug L.A."/>
            <person name="Sharon I."/>
            <person name="Castelle C.J."/>
            <person name="Probst A.J."/>
            <person name="Thomas B.C."/>
            <person name="Singh A."/>
            <person name="Wilkins M.J."/>
            <person name="Karaoz U."/>
            <person name="Brodie E.L."/>
            <person name="Williams K.H."/>
            <person name="Hubbard S.S."/>
            <person name="Banfield J.F."/>
        </authorList>
    </citation>
    <scope>NUCLEOTIDE SEQUENCE [LARGE SCALE GENOMIC DNA]</scope>
</reference>
<feature type="domain" description="Fumarate lyase N-terminal" evidence="6">
    <location>
        <begin position="65"/>
        <end position="309"/>
    </location>
</feature>
<keyword evidence="7" id="KW-0456">Lyase</keyword>
<dbReference type="STRING" id="1798383.A3D78_03240"/>
<keyword evidence="3" id="KW-0028">Amino-acid biosynthesis</keyword>
<dbReference type="InterPro" id="IPR022761">
    <property type="entry name" value="Fumarate_lyase_N"/>
</dbReference>
<dbReference type="Proteomes" id="UP000176253">
    <property type="component" value="Unassembled WGS sequence"/>
</dbReference>
<comment type="pathway">
    <text evidence="1">Amino-acid biosynthesis; L-arginine biosynthesis; L-arginine from L-ornithine and carbamoyl phosphate: step 3/3.</text>
</comment>
<keyword evidence="5" id="KW-0175">Coiled coil</keyword>
<dbReference type="PRINTS" id="PR00149">
    <property type="entry name" value="FUMRATELYASE"/>
</dbReference>
<dbReference type="PANTHER" id="PTHR43814:SF1">
    <property type="entry name" value="ARGININOSUCCINATE LYASE"/>
    <property type="match status" value="1"/>
</dbReference>
<dbReference type="Gene3D" id="1.10.40.30">
    <property type="entry name" value="Fumarase/aspartase (C-terminal domain)"/>
    <property type="match status" value="1"/>
</dbReference>
<evidence type="ECO:0000256" key="3">
    <source>
        <dbReference type="ARBA" id="ARBA00022571"/>
    </source>
</evidence>
<dbReference type="CDD" id="cd01359">
    <property type="entry name" value="Argininosuccinate_lyase"/>
    <property type="match status" value="1"/>
</dbReference>
<dbReference type="UniPathway" id="UPA00068">
    <property type="reaction ID" value="UER00114"/>
</dbReference>
<dbReference type="NCBIfam" id="TIGR00838">
    <property type="entry name" value="argH"/>
    <property type="match status" value="1"/>
</dbReference>
<organism evidence="7 8">
    <name type="scientific">Candidatus Gottesmanbacteria bacterium RIFCSPHIGHO2_02_FULL_39_14</name>
    <dbReference type="NCBI Taxonomy" id="1798383"/>
    <lineage>
        <taxon>Bacteria</taxon>
        <taxon>Candidatus Gottesmaniibacteriota</taxon>
    </lineage>
</organism>
<sequence>MEVSDMKDQNTNPFWGEGESADFGKIAIEYAAGEDVVLDAAFVQYECLVNMAHLVMLSKQKILNMKIVVKLLNGLREIIKLDQKGQFILKRELEDVHSNVEQYLIEKYGIQTGGYLRLGIARNDQVYTDTRIYMREKIILICKQLTDLIRGINQEAAKHFETVMPGYTHLRVSQPVTWAHFLTGKAYHFLDDLSNIIKHFDTVNQCPLGIFEMAGTHLPIDRNLTSRLLGFDKPTAHSLYTANQRGEIEAKLMAELSILAMHIKRTMNEVIIFSTHEFGLLTIDDLYTTGGTAQPNLKNPDTLEVVRANMAKLPSAFMEIYLIMECLPSGFNRDTQATKPVLFKSLETIIKSLPVVGGIIATLKVNKQQMEKAANINFSIAPSVAVQISVKAGISFRQAHKIVKTMIKDGFLKESFAEMTPEIIAEAAKKAIGREIKVSEEEIADFKEAEKCVRLQKSLGGPAPEEVRKMIKDIKLKLSTLKKDIALKEKKLDQAKKLLDKEANKIIMLN</sequence>
<feature type="coiled-coil region" evidence="5">
    <location>
        <begin position="471"/>
        <end position="505"/>
    </location>
</feature>
<keyword evidence="3" id="KW-0055">Arginine biosynthesis</keyword>
<evidence type="ECO:0000256" key="5">
    <source>
        <dbReference type="SAM" id="Coils"/>
    </source>
</evidence>
<dbReference type="InterPro" id="IPR008948">
    <property type="entry name" value="L-Aspartase-like"/>
</dbReference>
<dbReference type="Gene3D" id="1.20.200.10">
    <property type="entry name" value="Fumarase/aspartase (Central domain)"/>
    <property type="match status" value="1"/>
</dbReference>